<comment type="caution">
    <text evidence="2">The sequence shown here is derived from an EMBL/GenBank/DDBJ whole genome shotgun (WGS) entry which is preliminary data.</text>
</comment>
<name>A0A2A9MCS3_BESBE</name>
<organism evidence="2 3">
    <name type="scientific">Besnoitia besnoiti</name>
    <name type="common">Apicomplexan protozoan</name>
    <dbReference type="NCBI Taxonomy" id="94643"/>
    <lineage>
        <taxon>Eukaryota</taxon>
        <taxon>Sar</taxon>
        <taxon>Alveolata</taxon>
        <taxon>Apicomplexa</taxon>
        <taxon>Conoidasida</taxon>
        <taxon>Coccidia</taxon>
        <taxon>Eucoccidiorida</taxon>
        <taxon>Eimeriorina</taxon>
        <taxon>Sarcocystidae</taxon>
        <taxon>Besnoitia</taxon>
    </lineage>
</organism>
<dbReference type="GeneID" id="40312540"/>
<evidence type="ECO:0000256" key="1">
    <source>
        <dbReference type="SAM" id="MobiDB-lite"/>
    </source>
</evidence>
<reference evidence="2 3" key="1">
    <citation type="submission" date="2017-09" db="EMBL/GenBank/DDBJ databases">
        <title>Genome sequencing of Besnoitia besnoiti strain Bb-Ger1.</title>
        <authorList>
            <person name="Schares G."/>
            <person name="Venepally P."/>
            <person name="Lorenzi H.A."/>
        </authorList>
    </citation>
    <scope>NUCLEOTIDE SEQUENCE [LARGE SCALE GENOMIC DNA]</scope>
    <source>
        <strain evidence="2 3">Bb-Ger1</strain>
    </source>
</reference>
<proteinExistence type="predicted"/>
<feature type="region of interest" description="Disordered" evidence="1">
    <location>
        <begin position="69"/>
        <end position="94"/>
    </location>
</feature>
<dbReference type="RefSeq" id="XP_029217406.1">
    <property type="nucleotide sequence ID" value="XM_029365975.1"/>
</dbReference>
<evidence type="ECO:0000313" key="3">
    <source>
        <dbReference type="Proteomes" id="UP000224006"/>
    </source>
</evidence>
<dbReference type="VEuPathDB" id="ToxoDB:BESB_076140"/>
<evidence type="ECO:0000313" key="2">
    <source>
        <dbReference type="EMBL" id="PFH33397.1"/>
    </source>
</evidence>
<accession>A0A2A9MCS3</accession>
<dbReference type="KEGG" id="bbes:BESB_076140"/>
<gene>
    <name evidence="2" type="ORF">BESB_076140</name>
</gene>
<dbReference type="Proteomes" id="UP000224006">
    <property type="component" value="Chromosome VII"/>
</dbReference>
<feature type="compositionally biased region" description="Basic and acidic residues" evidence="1">
    <location>
        <begin position="69"/>
        <end position="78"/>
    </location>
</feature>
<dbReference type="AlphaFoldDB" id="A0A2A9MCS3"/>
<protein>
    <submittedName>
        <fullName evidence="2">Uncharacterized protein</fullName>
    </submittedName>
</protein>
<sequence>MRVCRPYPPPQLDYCGEAAAWRRESAPRSNKVRNTALESLQKLQNQAVCGAQTRKFGRPAAMDAVRMAENREETENVRGRAGGDALQRTELSLA</sequence>
<keyword evidence="3" id="KW-1185">Reference proteome</keyword>
<dbReference type="EMBL" id="NWUJ01000008">
    <property type="protein sequence ID" value="PFH33397.1"/>
    <property type="molecule type" value="Genomic_DNA"/>
</dbReference>